<organism evidence="1">
    <name type="scientific">viral metagenome</name>
    <dbReference type="NCBI Taxonomy" id="1070528"/>
    <lineage>
        <taxon>unclassified sequences</taxon>
        <taxon>metagenomes</taxon>
        <taxon>organismal metagenomes</taxon>
    </lineage>
</organism>
<name>A0A6C0JM29_9ZZZZ</name>
<accession>A0A6C0JM29</accession>
<sequence>MQSFRRIKIFKNIIAFDNYIECLPVGHPGPLDLPDLPSLPSQAIAVAVAVAVITIEKEINLITIMNMNMEIHEIPFLFIF</sequence>
<dbReference type="EMBL" id="MN740430">
    <property type="protein sequence ID" value="QHU06061.1"/>
    <property type="molecule type" value="Genomic_DNA"/>
</dbReference>
<dbReference type="AlphaFoldDB" id="A0A6C0JM29"/>
<reference evidence="1" key="1">
    <citation type="journal article" date="2020" name="Nature">
        <title>Giant virus diversity and host interactions through global metagenomics.</title>
        <authorList>
            <person name="Schulz F."/>
            <person name="Roux S."/>
            <person name="Paez-Espino D."/>
            <person name="Jungbluth S."/>
            <person name="Walsh D.A."/>
            <person name="Denef V.J."/>
            <person name="McMahon K.D."/>
            <person name="Konstantinidis K.T."/>
            <person name="Eloe-Fadrosh E.A."/>
            <person name="Kyrpides N.C."/>
            <person name="Woyke T."/>
        </authorList>
    </citation>
    <scope>NUCLEOTIDE SEQUENCE</scope>
    <source>
        <strain evidence="1">GVMAG-M-3300027747-57</strain>
    </source>
</reference>
<proteinExistence type="predicted"/>
<protein>
    <submittedName>
        <fullName evidence="1">Uncharacterized protein</fullName>
    </submittedName>
</protein>
<evidence type="ECO:0000313" key="1">
    <source>
        <dbReference type="EMBL" id="QHU06061.1"/>
    </source>
</evidence>